<evidence type="ECO:0000313" key="3">
    <source>
        <dbReference type="Proteomes" id="UP000053789"/>
    </source>
</evidence>
<evidence type="ECO:0000313" key="2">
    <source>
        <dbReference type="EMBL" id="KIW91813.1"/>
    </source>
</evidence>
<reference evidence="2" key="1">
    <citation type="submission" date="2015-01" db="EMBL/GenBank/DDBJ databases">
        <title>The Genome Sequence of Cladophialophora bantiana CBS 173.52.</title>
        <authorList>
            <consortium name="The Broad Institute Genomics Platform"/>
            <person name="Cuomo C."/>
            <person name="de Hoog S."/>
            <person name="Gorbushina A."/>
            <person name="Stielow B."/>
            <person name="Teixiera M."/>
            <person name="Abouelleil A."/>
            <person name="Chapman S.B."/>
            <person name="Priest M."/>
            <person name="Young S.K."/>
            <person name="Wortman J."/>
            <person name="Nusbaum C."/>
            <person name="Birren B."/>
        </authorList>
    </citation>
    <scope>NUCLEOTIDE SEQUENCE [LARGE SCALE GENOMIC DNA]</scope>
    <source>
        <strain evidence="2">CBS 173.52</strain>
    </source>
</reference>
<dbReference type="GeneID" id="27700711"/>
<dbReference type="OrthoDB" id="4161095at2759"/>
<proteinExistence type="predicted"/>
<gene>
    <name evidence="2" type="ORF">Z519_07783</name>
</gene>
<feature type="compositionally biased region" description="Polar residues" evidence="1">
    <location>
        <begin position="52"/>
        <end position="70"/>
    </location>
</feature>
<feature type="compositionally biased region" description="Basic and acidic residues" evidence="1">
    <location>
        <begin position="132"/>
        <end position="154"/>
    </location>
</feature>
<feature type="compositionally biased region" description="Low complexity" evidence="1">
    <location>
        <begin position="1"/>
        <end position="17"/>
    </location>
</feature>
<dbReference type="Proteomes" id="UP000053789">
    <property type="component" value="Unassembled WGS sequence"/>
</dbReference>
<dbReference type="VEuPathDB" id="FungiDB:Z519_07783"/>
<organism evidence="2 3">
    <name type="scientific">Cladophialophora bantiana (strain ATCC 10958 / CBS 173.52 / CDC B-1940 / NIH 8579)</name>
    <name type="common">Xylohypha bantiana</name>
    <dbReference type="NCBI Taxonomy" id="1442370"/>
    <lineage>
        <taxon>Eukaryota</taxon>
        <taxon>Fungi</taxon>
        <taxon>Dikarya</taxon>
        <taxon>Ascomycota</taxon>
        <taxon>Pezizomycotina</taxon>
        <taxon>Eurotiomycetes</taxon>
        <taxon>Chaetothyriomycetidae</taxon>
        <taxon>Chaetothyriales</taxon>
        <taxon>Herpotrichiellaceae</taxon>
        <taxon>Cladophialophora</taxon>
    </lineage>
</organism>
<dbReference type="AlphaFoldDB" id="A0A0D2HEW1"/>
<sequence length="154" mass="16334">MSDFGSSQGSCQQQQVTGGSGSGGGVSYSSSASVFYSTSASYSASMSSSNSDPQGRSQSHTQTYSETMTSNDRDGTSIRRVAEQTGRPTLIEETYIPSRPAGRGIELDGDGRQGGASGGRIEDVTNDDDQDQAARDREYEERIEDEYAKREGGA</sequence>
<feature type="region of interest" description="Disordered" evidence="1">
    <location>
        <begin position="1"/>
        <end position="154"/>
    </location>
</feature>
<dbReference type="HOGENOM" id="CLU_122943_0_0_1"/>
<dbReference type="RefSeq" id="XP_016618482.1">
    <property type="nucleotide sequence ID" value="XM_016765513.1"/>
</dbReference>
<feature type="compositionally biased region" description="Low complexity" evidence="1">
    <location>
        <begin position="27"/>
        <end position="51"/>
    </location>
</feature>
<evidence type="ECO:0000256" key="1">
    <source>
        <dbReference type="SAM" id="MobiDB-lite"/>
    </source>
</evidence>
<name>A0A0D2HEW1_CLAB1</name>
<protein>
    <submittedName>
        <fullName evidence="2">Uncharacterized protein</fullName>
    </submittedName>
</protein>
<feature type="compositionally biased region" description="Basic and acidic residues" evidence="1">
    <location>
        <begin position="71"/>
        <end position="82"/>
    </location>
</feature>
<accession>A0A0D2HEW1</accession>
<dbReference type="EMBL" id="KN846990">
    <property type="protein sequence ID" value="KIW91813.1"/>
    <property type="molecule type" value="Genomic_DNA"/>
</dbReference>
<keyword evidence="3" id="KW-1185">Reference proteome</keyword>